<dbReference type="AlphaFoldDB" id="A0A8J3YYL7"/>
<proteinExistence type="predicted"/>
<gene>
    <name evidence="1" type="ORF">Vau01_015900</name>
</gene>
<sequence>MDFTYWPPLGWEGWSYENESVYARKQPPAIDWSHAARLVDKGTSQGNFVTFDWWTTRSRAWESATIGAPLRNGNRVVRMTQSRREGTDGEGRPWHVGVLYAAPDDREMGGFDLVGIVTRFGHIGCLHWRHGRDYRPFVVALEGQVKYLIVPVICGIEPGVEPTVMLPDLDDLAQSQMIGC</sequence>
<evidence type="ECO:0000313" key="1">
    <source>
        <dbReference type="EMBL" id="GIJ54074.1"/>
    </source>
</evidence>
<dbReference type="Proteomes" id="UP000612585">
    <property type="component" value="Unassembled WGS sequence"/>
</dbReference>
<dbReference type="EMBL" id="BOPG01000010">
    <property type="protein sequence ID" value="GIJ54074.1"/>
    <property type="molecule type" value="Genomic_DNA"/>
</dbReference>
<evidence type="ECO:0000313" key="2">
    <source>
        <dbReference type="Proteomes" id="UP000612585"/>
    </source>
</evidence>
<protein>
    <submittedName>
        <fullName evidence="1">Uncharacterized protein</fullName>
    </submittedName>
</protein>
<name>A0A8J3YYL7_9ACTN</name>
<reference evidence="1" key="1">
    <citation type="submission" date="2021-01" db="EMBL/GenBank/DDBJ databases">
        <title>Whole genome shotgun sequence of Virgisporangium aurantiacum NBRC 16421.</title>
        <authorList>
            <person name="Komaki H."/>
            <person name="Tamura T."/>
        </authorList>
    </citation>
    <scope>NUCLEOTIDE SEQUENCE</scope>
    <source>
        <strain evidence="1">NBRC 16421</strain>
    </source>
</reference>
<organism evidence="1 2">
    <name type="scientific">Virgisporangium aurantiacum</name>
    <dbReference type="NCBI Taxonomy" id="175570"/>
    <lineage>
        <taxon>Bacteria</taxon>
        <taxon>Bacillati</taxon>
        <taxon>Actinomycetota</taxon>
        <taxon>Actinomycetes</taxon>
        <taxon>Micromonosporales</taxon>
        <taxon>Micromonosporaceae</taxon>
        <taxon>Virgisporangium</taxon>
    </lineage>
</organism>
<accession>A0A8J3YYL7</accession>
<keyword evidence="2" id="KW-1185">Reference proteome</keyword>
<comment type="caution">
    <text evidence="1">The sequence shown here is derived from an EMBL/GenBank/DDBJ whole genome shotgun (WGS) entry which is preliminary data.</text>
</comment>